<proteinExistence type="predicted"/>
<comment type="caution">
    <text evidence="2">The sequence shown here is derived from an EMBL/GenBank/DDBJ whole genome shotgun (WGS) entry which is preliminary data.</text>
</comment>
<dbReference type="AlphaFoldDB" id="A0A6A9QFW8"/>
<dbReference type="SUPFAM" id="SSF46785">
    <property type="entry name" value="Winged helix' DNA-binding domain"/>
    <property type="match status" value="1"/>
</dbReference>
<evidence type="ECO:0000313" key="3">
    <source>
        <dbReference type="Proteomes" id="UP000470772"/>
    </source>
</evidence>
<feature type="domain" description="B-block binding subunit of TFIIIC" evidence="1">
    <location>
        <begin position="19"/>
        <end position="64"/>
    </location>
</feature>
<dbReference type="RefSeq" id="WP_054837850.1">
    <property type="nucleotide sequence ID" value="NZ_WGGD01000005.1"/>
</dbReference>
<keyword evidence="3" id="KW-1185">Reference proteome</keyword>
<dbReference type="EMBL" id="WGGD01000005">
    <property type="protein sequence ID" value="MUN27986.1"/>
    <property type="molecule type" value="Genomic_DNA"/>
</dbReference>
<dbReference type="Pfam" id="PF04182">
    <property type="entry name" value="B-block_TFIIIC"/>
    <property type="match status" value="1"/>
</dbReference>
<dbReference type="InterPro" id="IPR007309">
    <property type="entry name" value="TFIIIC_Bblock-bd"/>
</dbReference>
<sequence length="125" mass="13593">MGSDFSDYEELVKTKIRETGEKGISQQELARAVGIPVRDVAVIVKKLIERKIVAKKAIKENGKNVIKLFPLKSSDVALYVELKAVNQIPCMTCNILSKCGDGTHISPSTCNKLSFWILDGVGGAS</sequence>
<organism evidence="2 3">
    <name type="scientific">Sulfuracidifex metallicus DSM 6482 = JCM 9184</name>
    <dbReference type="NCBI Taxonomy" id="523847"/>
    <lineage>
        <taxon>Archaea</taxon>
        <taxon>Thermoproteota</taxon>
        <taxon>Thermoprotei</taxon>
        <taxon>Sulfolobales</taxon>
        <taxon>Sulfolobaceae</taxon>
        <taxon>Sulfuracidifex</taxon>
    </lineage>
</organism>
<protein>
    <submittedName>
        <fullName evidence="2">Winged helix-turn-helix transcriptional regulator</fullName>
    </submittedName>
</protein>
<dbReference type="OrthoDB" id="31046at2157"/>
<gene>
    <name evidence="2" type="ORF">GC250_00545</name>
</gene>
<dbReference type="InterPro" id="IPR036388">
    <property type="entry name" value="WH-like_DNA-bd_sf"/>
</dbReference>
<dbReference type="InterPro" id="IPR036390">
    <property type="entry name" value="WH_DNA-bd_sf"/>
</dbReference>
<accession>A0A6A9QFW8</accession>
<evidence type="ECO:0000313" key="2">
    <source>
        <dbReference type="EMBL" id="MUN27986.1"/>
    </source>
</evidence>
<reference evidence="2 3" key="1">
    <citation type="submission" date="2019-10" db="EMBL/GenBank/DDBJ databases">
        <title>Sequencing and Assembly of Multiple Reported Metal-Biooxidizing Members of the Extremely Thermoacidophilic Archaeal Family Sulfolobaceae.</title>
        <authorList>
            <person name="Counts J.A."/>
            <person name="Kelly R.M."/>
        </authorList>
    </citation>
    <scope>NUCLEOTIDE SEQUENCE [LARGE SCALE GENOMIC DNA]</scope>
    <source>
        <strain evidence="2 3">DSM 6482</strain>
    </source>
</reference>
<dbReference type="Proteomes" id="UP000470772">
    <property type="component" value="Unassembled WGS sequence"/>
</dbReference>
<name>A0A6A9QFW8_SULME</name>
<dbReference type="Gene3D" id="1.10.10.10">
    <property type="entry name" value="Winged helix-like DNA-binding domain superfamily/Winged helix DNA-binding domain"/>
    <property type="match status" value="1"/>
</dbReference>
<evidence type="ECO:0000259" key="1">
    <source>
        <dbReference type="Pfam" id="PF04182"/>
    </source>
</evidence>